<dbReference type="AlphaFoldDB" id="A0A7W8E9M8"/>
<evidence type="ECO:0000313" key="2">
    <source>
        <dbReference type="EMBL" id="MBB5062525.1"/>
    </source>
</evidence>
<organism evidence="2 3">
    <name type="scientific">Granulicella mallensis</name>
    <dbReference type="NCBI Taxonomy" id="940614"/>
    <lineage>
        <taxon>Bacteria</taxon>
        <taxon>Pseudomonadati</taxon>
        <taxon>Acidobacteriota</taxon>
        <taxon>Terriglobia</taxon>
        <taxon>Terriglobales</taxon>
        <taxon>Acidobacteriaceae</taxon>
        <taxon>Granulicella</taxon>
    </lineage>
</organism>
<comment type="caution">
    <text evidence="2">The sequence shown here is derived from an EMBL/GenBank/DDBJ whole genome shotgun (WGS) entry which is preliminary data.</text>
</comment>
<accession>A0A7W8E9M8</accession>
<dbReference type="Proteomes" id="UP000584867">
    <property type="component" value="Unassembled WGS sequence"/>
</dbReference>
<feature type="domain" description="DUF6036" evidence="1">
    <location>
        <begin position="33"/>
        <end position="156"/>
    </location>
</feature>
<evidence type="ECO:0000259" key="1">
    <source>
        <dbReference type="Pfam" id="PF19502"/>
    </source>
</evidence>
<proteinExistence type="predicted"/>
<name>A0A7W8E9M8_9BACT</name>
<reference evidence="2 3" key="1">
    <citation type="submission" date="2020-08" db="EMBL/GenBank/DDBJ databases">
        <title>Genomic Encyclopedia of Type Strains, Phase IV (KMG-V): Genome sequencing to study the core and pangenomes of soil and plant-associated prokaryotes.</title>
        <authorList>
            <person name="Whitman W."/>
        </authorList>
    </citation>
    <scope>NUCLEOTIDE SEQUENCE [LARGE SCALE GENOMIC DNA]</scope>
    <source>
        <strain evidence="2 3">X5P3</strain>
    </source>
</reference>
<gene>
    <name evidence="2" type="ORF">HDF15_000855</name>
</gene>
<dbReference type="Pfam" id="PF19502">
    <property type="entry name" value="DUF6036"/>
    <property type="match status" value="1"/>
</dbReference>
<protein>
    <recommendedName>
        <fullName evidence="1">DUF6036 domain-containing protein</fullName>
    </recommendedName>
</protein>
<sequence length="191" mass="22223">MSISITTLREPWLSFLHEIDQQIDEVTVLPCLGGFVVTECYGNQRTTADFDVLDVAPRSMSAKLIQLAGRGSELAVRHRLYIDVVGVASVPYEYESRLTDFCPGMFKKLHLRVMDPYDIALSKLSRNLDRDHDDVMYLARAVPFDLDLFERRYKDELRPDLFGNIAEKDDWFQSWLDDIREEQKQRATEAW</sequence>
<evidence type="ECO:0000313" key="3">
    <source>
        <dbReference type="Proteomes" id="UP000584867"/>
    </source>
</evidence>
<dbReference type="RefSeq" id="WP_184253047.1">
    <property type="nucleotide sequence ID" value="NZ_JACHIO010000003.1"/>
</dbReference>
<dbReference type="InterPro" id="IPR045792">
    <property type="entry name" value="DUF6036"/>
</dbReference>
<dbReference type="EMBL" id="JACHIO010000003">
    <property type="protein sequence ID" value="MBB5062525.1"/>
    <property type="molecule type" value="Genomic_DNA"/>
</dbReference>